<feature type="domain" description="ABC transporter" evidence="9">
    <location>
        <begin position="254"/>
        <end position="498"/>
    </location>
</feature>
<dbReference type="Proteomes" id="UP001501803">
    <property type="component" value="Unassembled WGS sequence"/>
</dbReference>
<evidence type="ECO:0000313" key="11">
    <source>
        <dbReference type="Proteomes" id="UP001501803"/>
    </source>
</evidence>
<proteinExistence type="predicted"/>
<comment type="caution">
    <text evidence="10">The sequence shown here is derived from an EMBL/GenBank/DDBJ whole genome shotgun (WGS) entry which is preliminary data.</text>
</comment>
<evidence type="ECO:0000256" key="7">
    <source>
        <dbReference type="ARBA" id="ARBA00022967"/>
    </source>
</evidence>
<keyword evidence="11" id="KW-1185">Reference proteome</keyword>
<evidence type="ECO:0000313" key="10">
    <source>
        <dbReference type="EMBL" id="GAA3877455.1"/>
    </source>
</evidence>
<dbReference type="InterPro" id="IPR017871">
    <property type="entry name" value="ABC_transporter-like_CS"/>
</dbReference>
<keyword evidence="6 10" id="KW-0067">ATP-binding</keyword>
<dbReference type="InterPro" id="IPR050107">
    <property type="entry name" value="ABC_carbohydrate_import_ATPase"/>
</dbReference>
<keyword evidence="8" id="KW-0472">Membrane</keyword>
<dbReference type="CDD" id="cd03215">
    <property type="entry name" value="ABC_Carb_Monos_II"/>
    <property type="match status" value="1"/>
</dbReference>
<evidence type="ECO:0000256" key="2">
    <source>
        <dbReference type="ARBA" id="ARBA00022475"/>
    </source>
</evidence>
<keyword evidence="7" id="KW-1278">Translocase</keyword>
<accession>A0ABP7KHS4</accession>
<dbReference type="SUPFAM" id="SSF52540">
    <property type="entry name" value="P-loop containing nucleoside triphosphate hydrolases"/>
    <property type="match status" value="2"/>
</dbReference>
<reference evidence="11" key="1">
    <citation type="journal article" date="2019" name="Int. J. Syst. Evol. Microbiol.">
        <title>The Global Catalogue of Microorganisms (GCM) 10K type strain sequencing project: providing services to taxonomists for standard genome sequencing and annotation.</title>
        <authorList>
            <consortium name="The Broad Institute Genomics Platform"/>
            <consortium name="The Broad Institute Genome Sequencing Center for Infectious Disease"/>
            <person name="Wu L."/>
            <person name="Ma J."/>
        </authorList>
    </citation>
    <scope>NUCLEOTIDE SEQUENCE [LARGE SCALE GENOMIC DNA]</scope>
    <source>
        <strain evidence="11">JCM 17021</strain>
    </source>
</reference>
<gene>
    <name evidence="10" type="primary">gguA_1</name>
    <name evidence="10" type="ORF">GCM10022381_19950</name>
</gene>
<evidence type="ECO:0000256" key="1">
    <source>
        <dbReference type="ARBA" id="ARBA00022448"/>
    </source>
</evidence>
<evidence type="ECO:0000256" key="5">
    <source>
        <dbReference type="ARBA" id="ARBA00022741"/>
    </source>
</evidence>
<dbReference type="GO" id="GO:0005524">
    <property type="term" value="F:ATP binding"/>
    <property type="evidence" value="ECO:0007669"/>
    <property type="project" value="UniProtKB-KW"/>
</dbReference>
<dbReference type="PROSITE" id="PS00211">
    <property type="entry name" value="ABC_TRANSPORTER_1"/>
    <property type="match status" value="1"/>
</dbReference>
<dbReference type="InterPro" id="IPR027417">
    <property type="entry name" value="P-loop_NTPase"/>
</dbReference>
<protein>
    <submittedName>
        <fullName evidence="10">Sugar ABC transporter ATP-binding protein</fullName>
    </submittedName>
</protein>
<keyword evidence="1" id="KW-0813">Transport</keyword>
<evidence type="ECO:0000256" key="4">
    <source>
        <dbReference type="ARBA" id="ARBA00022737"/>
    </source>
</evidence>
<dbReference type="RefSeq" id="WP_345065672.1">
    <property type="nucleotide sequence ID" value="NZ_BAABCN010000004.1"/>
</dbReference>
<evidence type="ECO:0000256" key="3">
    <source>
        <dbReference type="ARBA" id="ARBA00022597"/>
    </source>
</evidence>
<dbReference type="CDD" id="cd03216">
    <property type="entry name" value="ABC_Carb_Monos_I"/>
    <property type="match status" value="1"/>
</dbReference>
<dbReference type="PANTHER" id="PTHR43790:SF3">
    <property type="entry name" value="D-ALLOSE IMPORT ATP-BINDING PROTEIN ALSA-RELATED"/>
    <property type="match status" value="1"/>
</dbReference>
<keyword evidence="2" id="KW-1003">Cell membrane</keyword>
<evidence type="ECO:0000259" key="9">
    <source>
        <dbReference type="PROSITE" id="PS50893"/>
    </source>
</evidence>
<organism evidence="10 11">
    <name type="scientific">Leifsonia kafniensis</name>
    <dbReference type="NCBI Taxonomy" id="475957"/>
    <lineage>
        <taxon>Bacteria</taxon>
        <taxon>Bacillati</taxon>
        <taxon>Actinomycetota</taxon>
        <taxon>Actinomycetes</taxon>
        <taxon>Micrococcales</taxon>
        <taxon>Microbacteriaceae</taxon>
        <taxon>Leifsonia</taxon>
    </lineage>
</organism>
<dbReference type="EMBL" id="BAABCN010000004">
    <property type="protein sequence ID" value="GAA3877455.1"/>
    <property type="molecule type" value="Genomic_DNA"/>
</dbReference>
<dbReference type="InterPro" id="IPR003439">
    <property type="entry name" value="ABC_transporter-like_ATP-bd"/>
</dbReference>
<keyword evidence="3" id="KW-0762">Sugar transport</keyword>
<evidence type="ECO:0000256" key="8">
    <source>
        <dbReference type="ARBA" id="ARBA00023136"/>
    </source>
</evidence>
<keyword evidence="5" id="KW-0547">Nucleotide-binding</keyword>
<keyword evidence="4" id="KW-0677">Repeat</keyword>
<name>A0ABP7KHS4_9MICO</name>
<dbReference type="SMART" id="SM00382">
    <property type="entry name" value="AAA"/>
    <property type="match status" value="2"/>
</dbReference>
<sequence>MTTQLLKVSGISKAFPGVQALKDVQFELNRGEVLALVGENGAGKSSLMKILSGIYTKDEGTIVFEGNEVDIDSPKTAQALGISIIHQEMNLMPHLSIAQNIYIGREPRTGLFLQEGALNRQAAELLNRLGIALNPRDLVETLTVAKQQMVEIAKALSFDAKVLIMDEPTSALTDSETETLFTLIEGLKRNGTGIIYISHRMDELRRIVDRVSVLRDGQYIGSLDKGEIDIPTIIEMMVGRHIEEGARPQARAHADAPIVLKVDGLNTRALLKDVGFELRRGEILGFAGLMGAGRTEVARAIIGADPSESGTVEVAGKVVTITQPADAVKHGIGYLSEDRKHFGLLLEQDVNTNILLASLRDYTDALGFVHTGKGKQTSRDYVKSLRIKTPSITQTTKNLSGGNQQKVVIAKWLARDCDILIFDEPTRGIDVGAKEEIYQLLNDLVAEGKSIIMISSELPEVLRLSHRIVVMAGGRITGVLDNEDASQAKIMDYATRMGDEKE</sequence>
<dbReference type="Gene3D" id="3.40.50.300">
    <property type="entry name" value="P-loop containing nucleotide triphosphate hydrolases"/>
    <property type="match status" value="2"/>
</dbReference>
<dbReference type="InterPro" id="IPR003593">
    <property type="entry name" value="AAA+_ATPase"/>
</dbReference>
<dbReference type="PANTHER" id="PTHR43790">
    <property type="entry name" value="CARBOHYDRATE TRANSPORT ATP-BINDING PROTEIN MG119-RELATED"/>
    <property type="match status" value="1"/>
</dbReference>
<dbReference type="PROSITE" id="PS50893">
    <property type="entry name" value="ABC_TRANSPORTER_2"/>
    <property type="match status" value="2"/>
</dbReference>
<dbReference type="Pfam" id="PF00005">
    <property type="entry name" value="ABC_tran"/>
    <property type="match status" value="2"/>
</dbReference>
<evidence type="ECO:0000256" key="6">
    <source>
        <dbReference type="ARBA" id="ARBA00022840"/>
    </source>
</evidence>
<feature type="domain" description="ABC transporter" evidence="9">
    <location>
        <begin position="6"/>
        <end position="241"/>
    </location>
</feature>